<feature type="region of interest" description="Disordered" evidence="1">
    <location>
        <begin position="1"/>
        <end position="25"/>
    </location>
</feature>
<gene>
    <name evidence="2" type="ORF">ITP53_10880</name>
</gene>
<dbReference type="EMBL" id="JADOGI010000024">
    <property type="protein sequence ID" value="MBF8186241.1"/>
    <property type="molecule type" value="Genomic_DNA"/>
</dbReference>
<proteinExistence type="predicted"/>
<dbReference type="Proteomes" id="UP000605361">
    <property type="component" value="Unassembled WGS sequence"/>
</dbReference>
<name>A0A931A4V9_9ACTN</name>
<feature type="compositionally biased region" description="Basic residues" evidence="1">
    <location>
        <begin position="12"/>
        <end position="21"/>
    </location>
</feature>
<comment type="caution">
    <text evidence="2">The sequence shown here is derived from an EMBL/GenBank/DDBJ whole genome shotgun (WGS) entry which is preliminary data.</text>
</comment>
<dbReference type="Gene3D" id="1.10.357.10">
    <property type="entry name" value="Tetracycline Repressor, domain 2"/>
    <property type="match status" value="1"/>
</dbReference>
<evidence type="ECO:0000256" key="1">
    <source>
        <dbReference type="SAM" id="MobiDB-lite"/>
    </source>
</evidence>
<protein>
    <submittedName>
        <fullName evidence="2">Uncharacterized protein</fullName>
    </submittedName>
</protein>
<keyword evidence="3" id="KW-1185">Reference proteome</keyword>
<evidence type="ECO:0000313" key="3">
    <source>
        <dbReference type="Proteomes" id="UP000605361"/>
    </source>
</evidence>
<feature type="compositionally biased region" description="Low complexity" evidence="1">
    <location>
        <begin position="1"/>
        <end position="11"/>
    </location>
</feature>
<reference evidence="2" key="1">
    <citation type="submission" date="2020-11" db="EMBL/GenBank/DDBJ databases">
        <title>Whole-genome analyses of Nonomuraea sp. K274.</title>
        <authorList>
            <person name="Veyisoglu A."/>
        </authorList>
    </citation>
    <scope>NUCLEOTIDE SEQUENCE</scope>
    <source>
        <strain evidence="2">K274</strain>
    </source>
</reference>
<evidence type="ECO:0000313" key="2">
    <source>
        <dbReference type="EMBL" id="MBF8186241.1"/>
    </source>
</evidence>
<sequence length="100" mass="11118">MSPSRPSSASPRRPHARRMRGNRPIARQRLFGLDEARGSNLVTVATSMAGALRQMAEPGPRLRELYRTELQLSHAIVEVPPRLRCIIEALIIGLDRPGRG</sequence>
<accession>A0A931A4V9</accession>
<organism evidence="2 3">
    <name type="scientific">Nonomuraea cypriaca</name>
    <dbReference type="NCBI Taxonomy" id="1187855"/>
    <lineage>
        <taxon>Bacteria</taxon>
        <taxon>Bacillati</taxon>
        <taxon>Actinomycetota</taxon>
        <taxon>Actinomycetes</taxon>
        <taxon>Streptosporangiales</taxon>
        <taxon>Streptosporangiaceae</taxon>
        <taxon>Nonomuraea</taxon>
    </lineage>
</organism>
<dbReference type="AlphaFoldDB" id="A0A931A4V9"/>